<evidence type="ECO:0000256" key="2">
    <source>
        <dbReference type="ARBA" id="ARBA00022801"/>
    </source>
</evidence>
<evidence type="ECO:0000256" key="1">
    <source>
        <dbReference type="ARBA" id="ARBA00005336"/>
    </source>
</evidence>
<keyword evidence="3" id="KW-0732">Signal</keyword>
<dbReference type="PANTHER" id="PTHR42715">
    <property type="entry name" value="BETA-GLUCOSIDASE"/>
    <property type="match status" value="1"/>
</dbReference>
<dbReference type="AlphaFoldDB" id="A0A1M4UVL8"/>
<dbReference type="Pfam" id="PF14310">
    <property type="entry name" value="Fn3-like"/>
    <property type="match status" value="1"/>
</dbReference>
<reference evidence="6" key="1">
    <citation type="submission" date="2016-11" db="EMBL/GenBank/DDBJ databases">
        <authorList>
            <person name="Varghese N."/>
            <person name="Submissions S."/>
        </authorList>
    </citation>
    <scope>NUCLEOTIDE SEQUENCE [LARGE SCALE GENOMIC DNA]</scope>
    <source>
        <strain evidence="6">DSM 21264</strain>
    </source>
</reference>
<accession>A0A1M4UVL8</accession>
<evidence type="ECO:0000256" key="3">
    <source>
        <dbReference type="SAM" id="SignalP"/>
    </source>
</evidence>
<dbReference type="Gene3D" id="2.60.40.10">
    <property type="entry name" value="Immunoglobulins"/>
    <property type="match status" value="1"/>
</dbReference>
<keyword evidence="6" id="KW-1185">Reference proteome</keyword>
<dbReference type="SMART" id="SM01217">
    <property type="entry name" value="Fn3_like"/>
    <property type="match status" value="1"/>
</dbReference>
<evidence type="ECO:0000313" key="5">
    <source>
        <dbReference type="EMBL" id="SHE60687.1"/>
    </source>
</evidence>
<dbReference type="Pfam" id="PF00933">
    <property type="entry name" value="Glyco_hydro_3"/>
    <property type="match status" value="1"/>
</dbReference>
<dbReference type="EMBL" id="FQUH01000002">
    <property type="protein sequence ID" value="SHE60687.1"/>
    <property type="molecule type" value="Genomic_DNA"/>
</dbReference>
<dbReference type="SUPFAM" id="SSF51445">
    <property type="entry name" value="(Trans)glycosidases"/>
    <property type="match status" value="1"/>
</dbReference>
<dbReference type="InterPro" id="IPR026891">
    <property type="entry name" value="Fn3-like"/>
</dbReference>
<dbReference type="SUPFAM" id="SSF52279">
    <property type="entry name" value="Beta-D-glucan exohydrolase, C-terminal domain"/>
    <property type="match status" value="1"/>
</dbReference>
<proteinExistence type="inferred from homology"/>
<gene>
    <name evidence="5" type="ORF">SAMN02745781_00575</name>
</gene>
<name>A0A1M4UVL8_VIBGA</name>
<dbReference type="Pfam" id="PF01915">
    <property type="entry name" value="Glyco_hydro_3_C"/>
    <property type="match status" value="1"/>
</dbReference>
<dbReference type="Proteomes" id="UP000184159">
    <property type="component" value="Unassembled WGS sequence"/>
</dbReference>
<dbReference type="PANTHER" id="PTHR42715:SF10">
    <property type="entry name" value="BETA-GLUCOSIDASE"/>
    <property type="match status" value="1"/>
</dbReference>
<dbReference type="InterPro" id="IPR050288">
    <property type="entry name" value="Cellulose_deg_GH3"/>
</dbReference>
<organism evidence="5 6">
    <name type="scientific">Vibrio gazogenes DSM 21264 = NBRC 103151</name>
    <dbReference type="NCBI Taxonomy" id="1123492"/>
    <lineage>
        <taxon>Bacteria</taxon>
        <taxon>Pseudomonadati</taxon>
        <taxon>Pseudomonadota</taxon>
        <taxon>Gammaproteobacteria</taxon>
        <taxon>Vibrionales</taxon>
        <taxon>Vibrionaceae</taxon>
        <taxon>Vibrio</taxon>
    </lineage>
</organism>
<dbReference type="InterPro" id="IPR002772">
    <property type="entry name" value="Glyco_hydro_3_C"/>
</dbReference>
<feature type="chain" id="PRO_5012386505" evidence="3">
    <location>
        <begin position="32"/>
        <end position="820"/>
    </location>
</feature>
<protein>
    <submittedName>
        <fullName evidence="5">Beta-glucosidase</fullName>
    </submittedName>
</protein>
<comment type="similarity">
    <text evidence="1">Belongs to the glycosyl hydrolase 3 family.</text>
</comment>
<dbReference type="GO" id="GO:0004553">
    <property type="term" value="F:hydrolase activity, hydrolyzing O-glycosyl compounds"/>
    <property type="evidence" value="ECO:0007669"/>
    <property type="project" value="InterPro"/>
</dbReference>
<dbReference type="GO" id="GO:0005975">
    <property type="term" value="P:carbohydrate metabolic process"/>
    <property type="evidence" value="ECO:0007669"/>
    <property type="project" value="InterPro"/>
</dbReference>
<dbReference type="InterPro" id="IPR017853">
    <property type="entry name" value="GH"/>
</dbReference>
<dbReference type="Gene3D" id="3.20.20.300">
    <property type="entry name" value="Glycoside hydrolase, family 3, N-terminal domain"/>
    <property type="match status" value="1"/>
</dbReference>
<feature type="domain" description="Fibronectin type III-like" evidence="4">
    <location>
        <begin position="707"/>
        <end position="778"/>
    </location>
</feature>
<dbReference type="PRINTS" id="PR00133">
    <property type="entry name" value="GLHYDRLASE3"/>
</dbReference>
<dbReference type="InterPro" id="IPR036881">
    <property type="entry name" value="Glyco_hydro_3_C_sf"/>
</dbReference>
<keyword evidence="2" id="KW-0378">Hydrolase</keyword>
<evidence type="ECO:0000313" key="6">
    <source>
        <dbReference type="Proteomes" id="UP000184159"/>
    </source>
</evidence>
<dbReference type="InterPro" id="IPR001764">
    <property type="entry name" value="Glyco_hydro_3_N"/>
</dbReference>
<dbReference type="Gene3D" id="3.40.50.1700">
    <property type="entry name" value="Glycoside hydrolase family 3 C-terminal domain"/>
    <property type="match status" value="1"/>
</dbReference>
<dbReference type="InterPro" id="IPR013783">
    <property type="entry name" value="Ig-like_fold"/>
</dbReference>
<evidence type="ECO:0000259" key="4">
    <source>
        <dbReference type="SMART" id="SM01217"/>
    </source>
</evidence>
<dbReference type="InterPro" id="IPR036962">
    <property type="entry name" value="Glyco_hydro_3_N_sf"/>
</dbReference>
<feature type="signal peptide" evidence="3">
    <location>
        <begin position="1"/>
        <end position="31"/>
    </location>
</feature>
<sequence length="820" mass="88864">MEFNMKKKILTTIISSTLFVSYGLYSVSALAKTDAVQSSVNGEQLKSQQVQADLHNNRYDILAKAIVARMTDEEKLKMLVGAGMTPDTDQVINLKALVNGVAGYIHGVYDHKRHLDVPALKLADGPAGIRIDPTRDGDDQTYHATAFPNGALMASTWNPDLIHEVGEAVANEGKEYGVDFWLAPGMNIQRNPLNGRNFEYYSEDPLVSGMIASAMVQGAQSKGLATTIKHFVANNSETNRFFINAVVTPRALREIYLRGFEYAVKESHPWGIMSSYNQVNGVNSGERADLMTDILRHEWGFNGLAMSDWFAGYNPIDLLNAGVDVIQPGGENPVVPGLGNWNEYVVEGYKKGDLTKATLDRNVQHIVAQALKTPSAKHYPISNNPDLQAHATLAKQVADEGIILLKNQASVLPLATSQAIASFGITQINTLKGGTGSGDVHPDHVTTIIDGLAKQFPVNQGLASFYNDYFEANKVITTGSLGVSKIVSCTEPSVTDLGSQISSAAQQSDVAVITLGRVAGEAADRKAERGDYLLSETELGLISAVSNVFHAQNKKVVVVLNIAGVIDMSEWQDQVDGIVLAYMPGQESGDAIADILSGKANPSGKLAQTIPLSYADVPSSATFPGVDENNDGELDHQYYNEDIYVGYRYYQTFNKAVAYPFGYGLSYTSFDLSHTKVLINELNHRHPKKGVLLKTVVANTGDVAGKEVVQVYVAAPEVKLKKPNIELKAFAKTRELAPGRSQRMVLEISPETLASFDPDKNQWIVEPGTYQVYVSQSSDITSVTPVQFVVRKEVVVENTTPGALALEEGVTAASFVTVAE</sequence>